<dbReference type="InterPro" id="IPR036116">
    <property type="entry name" value="FN3_sf"/>
</dbReference>
<dbReference type="InterPro" id="IPR003961">
    <property type="entry name" value="FN3_dom"/>
</dbReference>
<dbReference type="SUPFAM" id="SSF49265">
    <property type="entry name" value="Fibronectin type III"/>
    <property type="match status" value="1"/>
</dbReference>
<dbReference type="AlphaFoldDB" id="A0A0B7C4I7"/>
<organism evidence="2">
    <name type="scientific">Arion vulgaris</name>
    <dbReference type="NCBI Taxonomy" id="1028688"/>
    <lineage>
        <taxon>Eukaryota</taxon>
        <taxon>Metazoa</taxon>
        <taxon>Spiralia</taxon>
        <taxon>Lophotrochozoa</taxon>
        <taxon>Mollusca</taxon>
        <taxon>Gastropoda</taxon>
        <taxon>Heterobranchia</taxon>
        <taxon>Euthyneura</taxon>
        <taxon>Panpulmonata</taxon>
        <taxon>Eupulmonata</taxon>
        <taxon>Stylommatophora</taxon>
        <taxon>Helicina</taxon>
        <taxon>Arionoidea</taxon>
        <taxon>Arionidae</taxon>
        <taxon>Arion</taxon>
    </lineage>
</organism>
<name>A0A0B7C4I7_9EUPU</name>
<reference evidence="2" key="1">
    <citation type="submission" date="2014-12" db="EMBL/GenBank/DDBJ databases">
        <title>Insight into the proteome of Arion vulgaris.</title>
        <authorList>
            <person name="Aradska J."/>
            <person name="Bulat T."/>
            <person name="Smidak R."/>
            <person name="Sarate P."/>
            <person name="Gangsoo J."/>
            <person name="Sialana F."/>
            <person name="Bilban M."/>
            <person name="Lubec G."/>
        </authorList>
    </citation>
    <scope>NUCLEOTIDE SEQUENCE</scope>
    <source>
        <tissue evidence="2">Skin</tissue>
    </source>
</reference>
<dbReference type="InterPro" id="IPR013783">
    <property type="entry name" value="Ig-like_fold"/>
</dbReference>
<feature type="non-terminal residue" evidence="2">
    <location>
        <position position="128"/>
    </location>
</feature>
<accession>A0A0B7C4I7</accession>
<dbReference type="EMBL" id="HACG01053247">
    <property type="protein sequence ID" value="CEL00118.1"/>
    <property type="molecule type" value="Transcribed_RNA"/>
</dbReference>
<evidence type="ECO:0000259" key="1">
    <source>
        <dbReference type="PROSITE" id="PS50853"/>
    </source>
</evidence>
<sequence>DNINLDLFKSVTVPANNNNLNITVKGLRSETLYYFKMAASTSVGIGQYGTTKQVQTLPSGVISVDLLSRTNSCLTLGWSLPTDITANIKSYMLEVRRASADVTTPPISFNISVSQIPYQVCQLQSSTL</sequence>
<dbReference type="PROSITE" id="PS50853">
    <property type="entry name" value="FN3"/>
    <property type="match status" value="1"/>
</dbReference>
<evidence type="ECO:0000313" key="2">
    <source>
        <dbReference type="EMBL" id="CEL00118.1"/>
    </source>
</evidence>
<dbReference type="Gene3D" id="2.60.40.10">
    <property type="entry name" value="Immunoglobulins"/>
    <property type="match status" value="1"/>
</dbReference>
<dbReference type="CDD" id="cd00063">
    <property type="entry name" value="FN3"/>
    <property type="match status" value="1"/>
</dbReference>
<feature type="domain" description="Fibronectin type-III" evidence="1">
    <location>
        <begin position="1"/>
        <end position="59"/>
    </location>
</feature>
<proteinExistence type="predicted"/>
<protein>
    <recommendedName>
        <fullName evidence="1">Fibronectin type-III domain-containing protein</fullName>
    </recommendedName>
</protein>
<feature type="non-terminal residue" evidence="2">
    <location>
        <position position="1"/>
    </location>
</feature>
<gene>
    <name evidence="2" type="primary">ORF222903</name>
</gene>